<feature type="transmembrane region" description="Helical" evidence="1">
    <location>
        <begin position="12"/>
        <end position="30"/>
    </location>
</feature>
<keyword evidence="1" id="KW-0812">Transmembrane</keyword>
<dbReference type="Proteomes" id="UP000253597">
    <property type="component" value="Unassembled WGS sequence"/>
</dbReference>
<accession>A0A9X8J570</accession>
<proteinExistence type="predicted"/>
<keyword evidence="1" id="KW-1133">Transmembrane helix</keyword>
<name>A0A9X8J570_BACCE</name>
<evidence type="ECO:0000313" key="3">
    <source>
        <dbReference type="Proteomes" id="UP000253597"/>
    </source>
</evidence>
<protein>
    <submittedName>
        <fullName evidence="2">Uncharacterized protein</fullName>
    </submittedName>
</protein>
<reference evidence="2 3" key="1">
    <citation type="submission" date="2019-01" db="EMBL/GenBank/DDBJ databases">
        <title>Draft genome sequence of heavy metal resistant Bacillus cereus NWUAB01.</title>
        <authorList>
            <person name="Babalola O."/>
            <person name="Aremu B.R."/>
            <person name="Ayangbenro A.S."/>
        </authorList>
    </citation>
    <scope>NUCLEOTIDE SEQUENCE [LARGE SCALE GENOMIC DNA]</scope>
    <source>
        <strain evidence="2 3">NWUAB01</strain>
    </source>
</reference>
<dbReference type="EMBL" id="QNGD03000001">
    <property type="protein sequence ID" value="RWQ77854.1"/>
    <property type="molecule type" value="Genomic_DNA"/>
</dbReference>
<dbReference type="AlphaFoldDB" id="A0A9X8J570"/>
<organism evidence="2 3">
    <name type="scientific">Bacillus cereus</name>
    <dbReference type="NCBI Taxonomy" id="1396"/>
    <lineage>
        <taxon>Bacteria</taxon>
        <taxon>Bacillati</taxon>
        <taxon>Bacillota</taxon>
        <taxon>Bacilli</taxon>
        <taxon>Bacillales</taxon>
        <taxon>Bacillaceae</taxon>
        <taxon>Bacillus</taxon>
        <taxon>Bacillus cereus group</taxon>
    </lineage>
</organism>
<evidence type="ECO:0000313" key="2">
    <source>
        <dbReference type="EMBL" id="RWQ77854.1"/>
    </source>
</evidence>
<gene>
    <name evidence="2" type="ORF">DR116_0002025</name>
</gene>
<sequence length="68" mass="7819">MHVPSKVICPLSFIGFIIAFLVWVIILLMINRVCTMVSKIDFNLRIYQNFIKCVYNYEMGGISSCVLV</sequence>
<evidence type="ECO:0000256" key="1">
    <source>
        <dbReference type="SAM" id="Phobius"/>
    </source>
</evidence>
<keyword evidence="1" id="KW-0472">Membrane</keyword>
<comment type="caution">
    <text evidence="2">The sequence shown here is derived from an EMBL/GenBank/DDBJ whole genome shotgun (WGS) entry which is preliminary data.</text>
</comment>